<evidence type="ECO:0000256" key="4">
    <source>
        <dbReference type="ARBA" id="ARBA00021948"/>
    </source>
</evidence>
<evidence type="ECO:0000256" key="3">
    <source>
        <dbReference type="ARBA" id="ARBA00012953"/>
    </source>
</evidence>
<evidence type="ECO:0000256" key="6">
    <source>
        <dbReference type="ARBA" id="ARBA00022842"/>
    </source>
</evidence>
<dbReference type="InterPro" id="IPR005238">
    <property type="entry name" value="ComB-like"/>
</dbReference>
<dbReference type="Gene3D" id="3.90.1560.10">
    <property type="entry name" value="ComB-like"/>
    <property type="match status" value="1"/>
</dbReference>
<keyword evidence="6" id="KW-0460">Magnesium</keyword>
<dbReference type="InterPro" id="IPR036702">
    <property type="entry name" value="ComB-like_sf"/>
</dbReference>
<sequence length="250" mass="25991">MDAHRQSPYSLRTDWGSAGADAICAGCDVAVVVDVLSFSTTLTVAADRGVAVLPFPWRDERAVDHAAERGATLAVGRSEAGPGQVSLSPGTVRAAPELSRLVLPSPNGSTLAFRLRAVAQTVIGVGLRNRRAAADHLLERRASFPGLRVAVVAAGERWPDGSLRPAVEDLWGAGALIDALGAAGWPDVSPEARAAAAAFREIADDPAAALRDCASGRELAAIGFADDVRVASELDRSPSVPRLVGDMFEP</sequence>
<comment type="similarity">
    <text evidence="2">Belongs to the ComB family.</text>
</comment>
<comment type="catalytic activity">
    <reaction evidence="7">
        <text>(2R)-O-phospho-3-sulfolactate + H2O = (2R)-3-sulfolactate + phosphate</text>
        <dbReference type="Rhea" id="RHEA:23416"/>
        <dbReference type="ChEBI" id="CHEBI:15377"/>
        <dbReference type="ChEBI" id="CHEBI:15597"/>
        <dbReference type="ChEBI" id="CHEBI:43474"/>
        <dbReference type="ChEBI" id="CHEBI:58738"/>
        <dbReference type="EC" id="3.1.3.71"/>
    </reaction>
</comment>
<evidence type="ECO:0000256" key="1">
    <source>
        <dbReference type="ARBA" id="ARBA00001946"/>
    </source>
</evidence>
<accession>A0ABV1K6I8</accession>
<dbReference type="EC" id="3.1.3.71" evidence="3"/>
<reference evidence="8 9" key="1">
    <citation type="submission" date="2024-03" db="EMBL/GenBank/DDBJ databases">
        <title>Draft genome sequence of Pseudonocardia nematodicida JCM 31783.</title>
        <authorList>
            <person name="Butdee W."/>
            <person name="Duangmal K."/>
        </authorList>
    </citation>
    <scope>NUCLEOTIDE SEQUENCE [LARGE SCALE GENOMIC DNA]</scope>
    <source>
        <strain evidence="8 9">JCM 31783</strain>
    </source>
</reference>
<comment type="caution">
    <text evidence="8">The sequence shown here is derived from an EMBL/GenBank/DDBJ whole genome shotgun (WGS) entry which is preliminary data.</text>
</comment>
<dbReference type="SUPFAM" id="SSF142823">
    <property type="entry name" value="ComB-like"/>
    <property type="match status" value="1"/>
</dbReference>
<name>A0ABV1K6I8_9PSEU</name>
<evidence type="ECO:0000256" key="2">
    <source>
        <dbReference type="ARBA" id="ARBA00009997"/>
    </source>
</evidence>
<dbReference type="EMBL" id="JBEDNQ010000001">
    <property type="protein sequence ID" value="MEQ3549217.1"/>
    <property type="molecule type" value="Genomic_DNA"/>
</dbReference>
<keyword evidence="9" id="KW-1185">Reference proteome</keyword>
<proteinExistence type="inferred from homology"/>
<keyword evidence="5" id="KW-0378">Hydrolase</keyword>
<comment type="cofactor">
    <cofactor evidence="1">
        <name>Mg(2+)</name>
        <dbReference type="ChEBI" id="CHEBI:18420"/>
    </cofactor>
</comment>
<dbReference type="PANTHER" id="PTHR37311:SF1">
    <property type="entry name" value="2-PHOSPHOSULFOLACTATE PHOSPHATASE-RELATED"/>
    <property type="match status" value="1"/>
</dbReference>
<evidence type="ECO:0000256" key="5">
    <source>
        <dbReference type="ARBA" id="ARBA00022801"/>
    </source>
</evidence>
<dbReference type="RefSeq" id="WP_349296305.1">
    <property type="nucleotide sequence ID" value="NZ_JBEDNQ010000001.1"/>
</dbReference>
<organism evidence="8 9">
    <name type="scientific">Pseudonocardia nematodicida</name>
    <dbReference type="NCBI Taxonomy" id="1206997"/>
    <lineage>
        <taxon>Bacteria</taxon>
        <taxon>Bacillati</taxon>
        <taxon>Actinomycetota</taxon>
        <taxon>Actinomycetes</taxon>
        <taxon>Pseudonocardiales</taxon>
        <taxon>Pseudonocardiaceae</taxon>
        <taxon>Pseudonocardia</taxon>
    </lineage>
</organism>
<evidence type="ECO:0000256" key="7">
    <source>
        <dbReference type="ARBA" id="ARBA00033711"/>
    </source>
</evidence>
<dbReference type="PANTHER" id="PTHR37311">
    <property type="entry name" value="2-PHOSPHOSULFOLACTATE PHOSPHATASE-RELATED"/>
    <property type="match status" value="1"/>
</dbReference>
<protein>
    <recommendedName>
        <fullName evidence="4">Probable 2-phosphosulfolactate phosphatase</fullName>
        <ecNumber evidence="3">3.1.3.71</ecNumber>
    </recommendedName>
</protein>
<dbReference type="Proteomes" id="UP001494902">
    <property type="component" value="Unassembled WGS sequence"/>
</dbReference>
<dbReference type="Pfam" id="PF04029">
    <property type="entry name" value="2-ph_phosp"/>
    <property type="match status" value="1"/>
</dbReference>
<gene>
    <name evidence="8" type="ORF">WIS52_01935</name>
</gene>
<evidence type="ECO:0000313" key="8">
    <source>
        <dbReference type="EMBL" id="MEQ3549217.1"/>
    </source>
</evidence>
<evidence type="ECO:0000313" key="9">
    <source>
        <dbReference type="Proteomes" id="UP001494902"/>
    </source>
</evidence>